<evidence type="ECO:0000313" key="1">
    <source>
        <dbReference type="EMBL" id="AEW22142.1"/>
    </source>
</evidence>
<organism evidence="1 2">
    <name type="scientific">Tannerella forsythia (strain ATCC 43037 / JCM 10827 / CCUG 21028 A / KCTC 5666 / FDC 338)</name>
    <name type="common">Bacteroides forsythus</name>
    <dbReference type="NCBI Taxonomy" id="203275"/>
    <lineage>
        <taxon>Bacteria</taxon>
        <taxon>Pseudomonadati</taxon>
        <taxon>Bacteroidota</taxon>
        <taxon>Bacteroidia</taxon>
        <taxon>Bacteroidales</taxon>
        <taxon>Tannerellaceae</taxon>
        <taxon>Tannerella</taxon>
    </lineage>
</organism>
<dbReference type="KEGG" id="tfo:BFO_2843"/>
<dbReference type="Proteomes" id="UP000005436">
    <property type="component" value="Chromosome"/>
</dbReference>
<name>G8UNB9_TANFA</name>
<gene>
    <name evidence="1" type="ordered locus">BFO_2843</name>
</gene>
<keyword evidence="2" id="KW-1185">Reference proteome</keyword>
<protein>
    <submittedName>
        <fullName evidence="1">Uncharacterized protein</fullName>
    </submittedName>
</protein>
<sequence>MFIADEKPFICFHEVKQSWSVEVPVSETSCRKSSLRHAKKKITDALR</sequence>
<evidence type="ECO:0000313" key="2">
    <source>
        <dbReference type="Proteomes" id="UP000005436"/>
    </source>
</evidence>
<dbReference type="HOGENOM" id="CLU_3174178_0_0_10"/>
<accession>G8UNB9</accession>
<proteinExistence type="predicted"/>
<reference evidence="2" key="1">
    <citation type="submission" date="2011-12" db="EMBL/GenBank/DDBJ databases">
        <title>Complete sequence of Tannerella forsythia ATCC 43037.</title>
        <authorList>
            <person name="Dewhirst F."/>
            <person name="Tanner A."/>
            <person name="Izard J."/>
            <person name="Brinkac L."/>
            <person name="Durkin A.S."/>
            <person name="Hostetler J."/>
            <person name="Shetty J."/>
            <person name="Torralba M."/>
            <person name="Gill S."/>
            <person name="Nelson K."/>
        </authorList>
    </citation>
    <scope>NUCLEOTIDE SEQUENCE [LARGE SCALE GENOMIC DNA]</scope>
    <source>
        <strain evidence="2">ATCC 43037 / JCM 10827 / CCUG 33226 / KCTC 5666 / FDC 338</strain>
    </source>
</reference>
<dbReference type="EMBL" id="CP003191">
    <property type="protein sequence ID" value="AEW22142.1"/>
    <property type="molecule type" value="Genomic_DNA"/>
</dbReference>
<dbReference type="AlphaFoldDB" id="G8UNB9"/>
<dbReference type="STRING" id="203275.BFO_2843"/>